<proteinExistence type="predicted"/>
<dbReference type="AlphaFoldDB" id="A0A9Q3EXG3"/>
<dbReference type="GO" id="GO:0003676">
    <property type="term" value="F:nucleic acid binding"/>
    <property type="evidence" value="ECO:0007669"/>
    <property type="project" value="InterPro"/>
</dbReference>
<evidence type="ECO:0000256" key="1">
    <source>
        <dbReference type="SAM" id="MobiDB-lite"/>
    </source>
</evidence>
<keyword evidence="3" id="KW-1185">Reference proteome</keyword>
<protein>
    <recommendedName>
        <fullName evidence="4">Integrase catalytic domain-containing protein</fullName>
    </recommendedName>
</protein>
<feature type="compositionally biased region" description="Basic and acidic residues" evidence="1">
    <location>
        <begin position="118"/>
        <end position="128"/>
    </location>
</feature>
<dbReference type="InterPro" id="IPR036397">
    <property type="entry name" value="RNaseH_sf"/>
</dbReference>
<gene>
    <name evidence="2" type="ORF">O181_068749</name>
</gene>
<feature type="compositionally biased region" description="Polar residues" evidence="1">
    <location>
        <begin position="129"/>
        <end position="138"/>
    </location>
</feature>
<evidence type="ECO:0000313" key="3">
    <source>
        <dbReference type="Proteomes" id="UP000765509"/>
    </source>
</evidence>
<organism evidence="2 3">
    <name type="scientific">Austropuccinia psidii MF-1</name>
    <dbReference type="NCBI Taxonomy" id="1389203"/>
    <lineage>
        <taxon>Eukaryota</taxon>
        <taxon>Fungi</taxon>
        <taxon>Dikarya</taxon>
        <taxon>Basidiomycota</taxon>
        <taxon>Pucciniomycotina</taxon>
        <taxon>Pucciniomycetes</taxon>
        <taxon>Pucciniales</taxon>
        <taxon>Sphaerophragmiaceae</taxon>
        <taxon>Austropuccinia</taxon>
    </lineage>
</organism>
<dbReference type="Proteomes" id="UP000765509">
    <property type="component" value="Unassembled WGS sequence"/>
</dbReference>
<evidence type="ECO:0000313" key="2">
    <source>
        <dbReference type="EMBL" id="MBW0529034.1"/>
    </source>
</evidence>
<sequence length="138" mass="16260">MNTELLFWNKIIATCGVPKAIISDREPKLTSKFWTNLYDMFGTEIPFSTAYHPHKYRIAESMIKTMEDIIKIFHAYGIENEDHGWYTHDRVTLLPAGRNCLKNQETFHHRKSIISSRERLEPLEEKSSENPPYSQRCQ</sequence>
<reference evidence="2" key="1">
    <citation type="submission" date="2021-03" db="EMBL/GenBank/DDBJ databases">
        <title>Draft genome sequence of rust myrtle Austropuccinia psidii MF-1, a brazilian biotype.</title>
        <authorList>
            <person name="Quecine M.C."/>
            <person name="Pachon D.M.R."/>
            <person name="Bonatelli M.L."/>
            <person name="Correr F.H."/>
            <person name="Franceschini L.M."/>
            <person name="Leite T.F."/>
            <person name="Margarido G.R.A."/>
            <person name="Almeida C.A."/>
            <person name="Ferrarezi J.A."/>
            <person name="Labate C.A."/>
        </authorList>
    </citation>
    <scope>NUCLEOTIDE SEQUENCE</scope>
    <source>
        <strain evidence="2">MF-1</strain>
    </source>
</reference>
<dbReference type="PANTHER" id="PTHR35046">
    <property type="entry name" value="ZINC KNUCKLE (CCHC-TYPE) FAMILY PROTEIN"/>
    <property type="match status" value="1"/>
</dbReference>
<feature type="region of interest" description="Disordered" evidence="1">
    <location>
        <begin position="118"/>
        <end position="138"/>
    </location>
</feature>
<evidence type="ECO:0008006" key="4">
    <source>
        <dbReference type="Google" id="ProtNLM"/>
    </source>
</evidence>
<dbReference type="EMBL" id="AVOT02034817">
    <property type="protein sequence ID" value="MBW0529034.1"/>
    <property type="molecule type" value="Genomic_DNA"/>
</dbReference>
<accession>A0A9Q3EXG3</accession>
<name>A0A9Q3EXG3_9BASI</name>
<dbReference type="PANTHER" id="PTHR35046:SF26">
    <property type="entry name" value="RNA-DIRECTED DNA POLYMERASE"/>
    <property type="match status" value="1"/>
</dbReference>
<dbReference type="InterPro" id="IPR012337">
    <property type="entry name" value="RNaseH-like_sf"/>
</dbReference>
<dbReference type="Gene3D" id="3.30.420.10">
    <property type="entry name" value="Ribonuclease H-like superfamily/Ribonuclease H"/>
    <property type="match status" value="1"/>
</dbReference>
<dbReference type="SUPFAM" id="SSF53098">
    <property type="entry name" value="Ribonuclease H-like"/>
    <property type="match status" value="1"/>
</dbReference>
<comment type="caution">
    <text evidence="2">The sequence shown here is derived from an EMBL/GenBank/DDBJ whole genome shotgun (WGS) entry which is preliminary data.</text>
</comment>
<dbReference type="OrthoDB" id="3227343at2759"/>